<feature type="compositionally biased region" description="Polar residues" evidence="1">
    <location>
        <begin position="46"/>
        <end position="60"/>
    </location>
</feature>
<dbReference type="KEGG" id="mlr:MELLADRAFT_87211"/>
<dbReference type="AlphaFoldDB" id="F4R4X6"/>
<dbReference type="GeneID" id="18934431"/>
<dbReference type="HOGENOM" id="CLU_2942249_0_0_1"/>
<proteinExistence type="predicted"/>
<evidence type="ECO:0000313" key="3">
    <source>
        <dbReference type="Proteomes" id="UP000001072"/>
    </source>
</evidence>
<dbReference type="InParanoid" id="F4R4X6"/>
<evidence type="ECO:0000256" key="1">
    <source>
        <dbReference type="SAM" id="MobiDB-lite"/>
    </source>
</evidence>
<organism evidence="3">
    <name type="scientific">Melampsora larici-populina (strain 98AG31 / pathotype 3-4-7)</name>
    <name type="common">Poplar leaf rust fungus</name>
    <dbReference type="NCBI Taxonomy" id="747676"/>
    <lineage>
        <taxon>Eukaryota</taxon>
        <taxon>Fungi</taxon>
        <taxon>Dikarya</taxon>
        <taxon>Basidiomycota</taxon>
        <taxon>Pucciniomycotina</taxon>
        <taxon>Pucciniomycetes</taxon>
        <taxon>Pucciniales</taxon>
        <taxon>Melampsoraceae</taxon>
        <taxon>Melampsora</taxon>
    </lineage>
</organism>
<dbReference type="EMBL" id="GL883090">
    <property type="protein sequence ID" value="EGG12919.1"/>
    <property type="molecule type" value="Genomic_DNA"/>
</dbReference>
<reference evidence="3" key="1">
    <citation type="journal article" date="2011" name="Proc. Natl. Acad. Sci. U.S.A.">
        <title>Obligate biotrophy features unraveled by the genomic analysis of rust fungi.</title>
        <authorList>
            <person name="Duplessis S."/>
            <person name="Cuomo C.A."/>
            <person name="Lin Y.-C."/>
            <person name="Aerts A."/>
            <person name="Tisserant E."/>
            <person name="Veneault-Fourrey C."/>
            <person name="Joly D.L."/>
            <person name="Hacquard S."/>
            <person name="Amselem J."/>
            <person name="Cantarel B.L."/>
            <person name="Chiu R."/>
            <person name="Coutinho P.M."/>
            <person name="Feau N."/>
            <person name="Field M."/>
            <person name="Frey P."/>
            <person name="Gelhaye E."/>
            <person name="Goldberg J."/>
            <person name="Grabherr M.G."/>
            <person name="Kodira C.D."/>
            <person name="Kohler A."/>
            <person name="Kuees U."/>
            <person name="Lindquist E.A."/>
            <person name="Lucas S.M."/>
            <person name="Mago R."/>
            <person name="Mauceli E."/>
            <person name="Morin E."/>
            <person name="Murat C."/>
            <person name="Pangilinan J.L."/>
            <person name="Park R."/>
            <person name="Pearson M."/>
            <person name="Quesneville H."/>
            <person name="Rouhier N."/>
            <person name="Sakthikumar S."/>
            <person name="Salamov A.A."/>
            <person name="Schmutz J."/>
            <person name="Selles B."/>
            <person name="Shapiro H."/>
            <person name="Tanguay P."/>
            <person name="Tuskan G.A."/>
            <person name="Henrissat B."/>
            <person name="Van de Peer Y."/>
            <person name="Rouze P."/>
            <person name="Ellis J.G."/>
            <person name="Dodds P.N."/>
            <person name="Schein J.E."/>
            <person name="Zhong S."/>
            <person name="Hamelin R.C."/>
            <person name="Grigoriev I.V."/>
            <person name="Szabo L.J."/>
            <person name="Martin F."/>
        </authorList>
    </citation>
    <scope>NUCLEOTIDE SEQUENCE [LARGE SCALE GENOMIC DNA]</scope>
    <source>
        <strain evidence="3">98AG31 / pathotype 3-4-7</strain>
    </source>
</reference>
<dbReference type="VEuPathDB" id="FungiDB:MELLADRAFT_87211"/>
<evidence type="ECO:0000313" key="2">
    <source>
        <dbReference type="EMBL" id="EGG12919.1"/>
    </source>
</evidence>
<feature type="region of interest" description="Disordered" evidence="1">
    <location>
        <begin position="39"/>
        <end position="60"/>
    </location>
</feature>
<keyword evidence="3" id="KW-1185">Reference proteome</keyword>
<gene>
    <name evidence="2" type="ORF">MELLADRAFT_87211</name>
</gene>
<dbReference type="RefSeq" id="XP_007403857.1">
    <property type="nucleotide sequence ID" value="XM_007403795.1"/>
</dbReference>
<accession>F4R4X6</accession>
<sequence>MGLQVIFIITPTPLNPIIIQNKPPPTDHHLTHHKFKYKLKRHRTDQSPTRTQSPTIPRKM</sequence>
<name>F4R4X6_MELLP</name>
<dbReference type="Proteomes" id="UP000001072">
    <property type="component" value="Unassembled WGS sequence"/>
</dbReference>
<protein>
    <submittedName>
        <fullName evidence="2">Uncharacterized protein</fullName>
    </submittedName>
</protein>